<dbReference type="Proteomes" id="UP000002071">
    <property type="component" value="Chromosome"/>
</dbReference>
<evidence type="ECO:0000313" key="10">
    <source>
        <dbReference type="Proteomes" id="UP000002071"/>
    </source>
</evidence>
<feature type="transmembrane region" description="Helical" evidence="7">
    <location>
        <begin position="357"/>
        <end position="378"/>
    </location>
</feature>
<feature type="transmembrane region" description="Helical" evidence="7">
    <location>
        <begin position="138"/>
        <end position="157"/>
    </location>
</feature>
<proteinExistence type="inferred from homology"/>
<dbReference type="Pfam" id="PF07690">
    <property type="entry name" value="MFS_1"/>
    <property type="match status" value="2"/>
</dbReference>
<dbReference type="InterPro" id="IPR011701">
    <property type="entry name" value="MFS"/>
</dbReference>
<gene>
    <name evidence="9" type="ordered locus">Huta_2341</name>
</gene>
<feature type="transmembrane region" description="Helical" evidence="7">
    <location>
        <begin position="208"/>
        <end position="228"/>
    </location>
</feature>
<dbReference type="GO" id="GO:0012505">
    <property type="term" value="C:endomembrane system"/>
    <property type="evidence" value="ECO:0007669"/>
    <property type="project" value="UniProtKB-SubCell"/>
</dbReference>
<dbReference type="RefSeq" id="WP_015790074.1">
    <property type="nucleotide sequence ID" value="NC_013158.1"/>
</dbReference>
<feature type="domain" description="Major facilitator superfamily (MFS) profile" evidence="8">
    <location>
        <begin position="7"/>
        <end position="384"/>
    </location>
</feature>
<evidence type="ECO:0000256" key="3">
    <source>
        <dbReference type="ARBA" id="ARBA00022448"/>
    </source>
</evidence>
<dbReference type="GO" id="GO:0022857">
    <property type="term" value="F:transmembrane transporter activity"/>
    <property type="evidence" value="ECO:0007669"/>
    <property type="project" value="InterPro"/>
</dbReference>
<dbReference type="EMBL" id="CP001687">
    <property type="protein sequence ID" value="ACV12507.1"/>
    <property type="molecule type" value="Genomic_DNA"/>
</dbReference>
<dbReference type="InterPro" id="IPR020846">
    <property type="entry name" value="MFS_dom"/>
</dbReference>
<feature type="transmembrane region" description="Helical" evidence="7">
    <location>
        <begin position="7"/>
        <end position="25"/>
    </location>
</feature>
<keyword evidence="6 7" id="KW-0472">Membrane</keyword>
<dbReference type="PANTHER" id="PTHR23514">
    <property type="entry name" value="BYPASS OF STOP CODON PROTEIN 6"/>
    <property type="match status" value="1"/>
</dbReference>
<evidence type="ECO:0000256" key="4">
    <source>
        <dbReference type="ARBA" id="ARBA00022692"/>
    </source>
</evidence>
<feature type="transmembrane region" description="Helical" evidence="7">
    <location>
        <begin position="272"/>
        <end position="288"/>
    </location>
</feature>
<evidence type="ECO:0000256" key="1">
    <source>
        <dbReference type="ARBA" id="ARBA00004127"/>
    </source>
</evidence>
<dbReference type="Gene3D" id="1.20.1250.20">
    <property type="entry name" value="MFS general substrate transporter like domains"/>
    <property type="match status" value="2"/>
</dbReference>
<dbReference type="GeneID" id="8384640"/>
<dbReference type="AlphaFoldDB" id="C7NVI4"/>
<dbReference type="SUPFAM" id="SSF103473">
    <property type="entry name" value="MFS general substrate transporter"/>
    <property type="match status" value="1"/>
</dbReference>
<dbReference type="PROSITE" id="PS50850">
    <property type="entry name" value="MFS"/>
    <property type="match status" value="1"/>
</dbReference>
<dbReference type="HOGENOM" id="CLU_697581_0_0_2"/>
<feature type="transmembrane region" description="Helical" evidence="7">
    <location>
        <begin position="331"/>
        <end position="351"/>
    </location>
</feature>
<dbReference type="InterPro" id="IPR051788">
    <property type="entry name" value="MFS_Transporter"/>
</dbReference>
<keyword evidence="4 7" id="KW-0812">Transmembrane</keyword>
<evidence type="ECO:0000259" key="8">
    <source>
        <dbReference type="PROSITE" id="PS50850"/>
    </source>
</evidence>
<evidence type="ECO:0000256" key="6">
    <source>
        <dbReference type="ARBA" id="ARBA00023136"/>
    </source>
</evidence>
<comment type="subcellular location">
    <subcellularLocation>
        <location evidence="1">Endomembrane system</location>
        <topology evidence="1">Multi-pass membrane protein</topology>
    </subcellularLocation>
</comment>
<evidence type="ECO:0000256" key="2">
    <source>
        <dbReference type="ARBA" id="ARBA00008335"/>
    </source>
</evidence>
<protein>
    <submittedName>
        <fullName evidence="9">Major facilitator superfamily MFS_1</fullName>
    </submittedName>
</protein>
<feature type="transmembrane region" description="Helical" evidence="7">
    <location>
        <begin position="76"/>
        <end position="93"/>
    </location>
</feature>
<reference evidence="9 10" key="1">
    <citation type="journal article" date="2009" name="Stand. Genomic Sci.">
        <title>Complete genome sequence of Halorhabdus utahensis type strain (AX-2).</title>
        <authorList>
            <person name="Anderson I."/>
            <person name="Tindall B.J."/>
            <person name="Pomrenke H."/>
            <person name="Goker M."/>
            <person name="Lapidus A."/>
            <person name="Nolan M."/>
            <person name="Copeland A."/>
            <person name="Glavina Del Rio T."/>
            <person name="Chen F."/>
            <person name="Tice H."/>
            <person name="Cheng J.F."/>
            <person name="Lucas S."/>
            <person name="Chertkov O."/>
            <person name="Bruce D."/>
            <person name="Brettin T."/>
            <person name="Detter J.C."/>
            <person name="Han C."/>
            <person name="Goodwin L."/>
            <person name="Land M."/>
            <person name="Hauser L."/>
            <person name="Chang Y.J."/>
            <person name="Jeffries C.D."/>
            <person name="Pitluck S."/>
            <person name="Pati A."/>
            <person name="Mavromatis K."/>
            <person name="Ivanova N."/>
            <person name="Ovchinnikova G."/>
            <person name="Chen A."/>
            <person name="Palaniappan K."/>
            <person name="Chain P."/>
            <person name="Rohde M."/>
            <person name="Bristow J."/>
            <person name="Eisen J.A."/>
            <person name="Markowitz V."/>
            <person name="Hugenholtz P."/>
            <person name="Kyrpides N.C."/>
            <person name="Klenk H.P."/>
        </authorList>
    </citation>
    <scope>NUCLEOTIDE SEQUENCE [LARGE SCALE GENOMIC DNA]</scope>
    <source>
        <strain evidence="10">DSM 12940 / JCM 11049 / AX-2</strain>
    </source>
</reference>
<dbReference type="STRING" id="519442.Huta_2341"/>
<dbReference type="eggNOG" id="arCOG00130">
    <property type="taxonomic scope" value="Archaea"/>
</dbReference>
<comment type="similarity">
    <text evidence="2">Belongs to the major facilitator superfamily.</text>
</comment>
<dbReference type="InterPro" id="IPR036259">
    <property type="entry name" value="MFS_trans_sf"/>
</dbReference>
<feature type="transmembrane region" description="Helical" evidence="7">
    <location>
        <begin position="240"/>
        <end position="260"/>
    </location>
</feature>
<dbReference type="KEGG" id="hut:Huta_2341"/>
<dbReference type="PANTHER" id="PTHR23514:SF3">
    <property type="entry name" value="BYPASS OF STOP CODON PROTEIN 6"/>
    <property type="match status" value="1"/>
</dbReference>
<dbReference type="GO" id="GO:0016020">
    <property type="term" value="C:membrane"/>
    <property type="evidence" value="ECO:0007669"/>
    <property type="project" value="TreeGrafter"/>
</dbReference>
<feature type="transmembrane region" description="Helical" evidence="7">
    <location>
        <begin position="163"/>
        <end position="182"/>
    </location>
</feature>
<accession>C7NVI4</accession>
<sequence>MEEIDNRTYWLIAVFLFVGVSGATIQARGALVPTFETYFGVSKGQLGLITPVGTVGYLVAMLALGSASGRVDIRKFLLAGVALTGLSLVLIGAAPSFLLLLGLVGMRSLSTGIFRALDRPTLSHLYPESRARVFTLQEMIWAVGATSGPILVTAILSQYSWRATYLVLAALTVPVFVLVWRLDAPTGTTNERTFELSDLRPLLSQPGVYGMIAALIVVGGIESIYFTWLPSFADATFSGWITGVVLSIYLAAYVPGRFVFSELSDQYSFTRVLVVTSILLTMLTYIAFTVAEGYMLLGSIFGIGLLISGLFPTLISMGIESMPSFSGPVNVIANVAAQVGFSTAPVIVGVLADATDIETAILVQIGLAGLLALVMIVLELGATGKASATT</sequence>
<evidence type="ECO:0000256" key="5">
    <source>
        <dbReference type="ARBA" id="ARBA00022989"/>
    </source>
</evidence>
<keyword evidence="10" id="KW-1185">Reference proteome</keyword>
<name>C7NVI4_HALUD</name>
<feature type="transmembrane region" description="Helical" evidence="7">
    <location>
        <begin position="294"/>
        <end position="319"/>
    </location>
</feature>
<keyword evidence="5 7" id="KW-1133">Transmembrane helix</keyword>
<feature type="transmembrane region" description="Helical" evidence="7">
    <location>
        <begin position="45"/>
        <end position="64"/>
    </location>
</feature>
<organism evidence="9 10">
    <name type="scientific">Halorhabdus utahensis (strain DSM 12940 / JCM 11049 / AX-2)</name>
    <dbReference type="NCBI Taxonomy" id="519442"/>
    <lineage>
        <taxon>Archaea</taxon>
        <taxon>Methanobacteriati</taxon>
        <taxon>Methanobacteriota</taxon>
        <taxon>Stenosarchaea group</taxon>
        <taxon>Halobacteria</taxon>
        <taxon>Halobacteriales</taxon>
        <taxon>Haloarculaceae</taxon>
        <taxon>Halorhabdus</taxon>
    </lineage>
</organism>
<evidence type="ECO:0000256" key="7">
    <source>
        <dbReference type="SAM" id="Phobius"/>
    </source>
</evidence>
<keyword evidence="3" id="KW-0813">Transport</keyword>
<evidence type="ECO:0000313" key="9">
    <source>
        <dbReference type="EMBL" id="ACV12507.1"/>
    </source>
</evidence>